<feature type="compositionally biased region" description="Low complexity" evidence="1">
    <location>
        <begin position="225"/>
        <end position="236"/>
    </location>
</feature>
<comment type="caution">
    <text evidence="2">The sequence shown here is derived from an EMBL/GenBank/DDBJ whole genome shotgun (WGS) entry which is preliminary data.</text>
</comment>
<name>A0ABU0ER46_9PSEU</name>
<evidence type="ECO:0000256" key="1">
    <source>
        <dbReference type="SAM" id="MobiDB-lite"/>
    </source>
</evidence>
<sequence>MPAHPPDARRVPEPFDAPARGSLPVAGRVPESRPSGAVFPPARGEVFPPAHGELPVPPPAQPPRRTRVKLSPPRHHSDALDDTDVRVYEAAPTTGLGSFDLGNVPASVTPPRSWRKAAWFATASSGGVVVALMFAGSAFVAKPAPDQAGGAWIPGLGGGVPTLSGEQIAPPVGGGGEERRTSSTTRDGLAESGSAGVTPTGSADLRAPAPTTVRGSASPSDDDATVSATATTTSTIPPKPAPSPAPYQADPTRFTQFPDEDPKTLASTSQSFLDTVTENPEAAHSMTGGELQQEGTDGLERKYSDVAYFQVKHIRVHQYDGRTVCTVQTVYKDGREVTEERTLEFSGDKITNDGT</sequence>
<dbReference type="EMBL" id="JAUSUT010000001">
    <property type="protein sequence ID" value="MDQ0377455.1"/>
    <property type="molecule type" value="Genomic_DNA"/>
</dbReference>
<feature type="region of interest" description="Disordered" evidence="1">
    <location>
        <begin position="162"/>
        <end position="265"/>
    </location>
</feature>
<proteinExistence type="predicted"/>
<gene>
    <name evidence="2" type="ORF">FB470_001449</name>
</gene>
<dbReference type="RefSeq" id="WP_306989758.1">
    <property type="nucleotide sequence ID" value="NZ_JAUSUT010000001.1"/>
</dbReference>
<feature type="compositionally biased region" description="Basic and acidic residues" evidence="1">
    <location>
        <begin position="1"/>
        <end position="13"/>
    </location>
</feature>
<keyword evidence="3" id="KW-1185">Reference proteome</keyword>
<evidence type="ECO:0008006" key="4">
    <source>
        <dbReference type="Google" id="ProtNLM"/>
    </source>
</evidence>
<organism evidence="2 3">
    <name type="scientific">Amycolatopsis thermophila</name>
    <dbReference type="NCBI Taxonomy" id="206084"/>
    <lineage>
        <taxon>Bacteria</taxon>
        <taxon>Bacillati</taxon>
        <taxon>Actinomycetota</taxon>
        <taxon>Actinomycetes</taxon>
        <taxon>Pseudonocardiales</taxon>
        <taxon>Pseudonocardiaceae</taxon>
        <taxon>Amycolatopsis</taxon>
    </lineage>
</organism>
<evidence type="ECO:0000313" key="2">
    <source>
        <dbReference type="EMBL" id="MDQ0377455.1"/>
    </source>
</evidence>
<feature type="compositionally biased region" description="Basic residues" evidence="1">
    <location>
        <begin position="64"/>
        <end position="74"/>
    </location>
</feature>
<accession>A0ABU0ER46</accession>
<protein>
    <recommendedName>
        <fullName evidence="4">Serine/threonine protein kinase</fullName>
    </recommendedName>
</protein>
<reference evidence="2 3" key="1">
    <citation type="submission" date="2023-07" db="EMBL/GenBank/DDBJ databases">
        <title>Sequencing the genomes of 1000 actinobacteria strains.</title>
        <authorList>
            <person name="Klenk H.-P."/>
        </authorList>
    </citation>
    <scope>NUCLEOTIDE SEQUENCE [LARGE SCALE GENOMIC DNA]</scope>
    <source>
        <strain evidence="2 3">DSM 45805</strain>
    </source>
</reference>
<dbReference type="Proteomes" id="UP001229651">
    <property type="component" value="Unassembled WGS sequence"/>
</dbReference>
<feature type="region of interest" description="Disordered" evidence="1">
    <location>
        <begin position="1"/>
        <end position="79"/>
    </location>
</feature>
<evidence type="ECO:0000313" key="3">
    <source>
        <dbReference type="Proteomes" id="UP001229651"/>
    </source>
</evidence>